<keyword evidence="3" id="KW-0132">Cell division</keyword>
<dbReference type="PIRSF" id="PIRSF003113">
    <property type="entry name" value="BolA"/>
    <property type="match status" value="1"/>
</dbReference>
<accession>A0A1E2V747</accession>
<dbReference type="InterPro" id="IPR036065">
    <property type="entry name" value="BolA-like_sf"/>
</dbReference>
<dbReference type="SUPFAM" id="SSF82657">
    <property type="entry name" value="BolA-like"/>
    <property type="match status" value="1"/>
</dbReference>
<dbReference type="Pfam" id="PF01722">
    <property type="entry name" value="BolA"/>
    <property type="match status" value="1"/>
</dbReference>
<evidence type="ECO:0000313" key="3">
    <source>
        <dbReference type="EMBL" id="ODC02676.1"/>
    </source>
</evidence>
<keyword evidence="4" id="KW-1185">Reference proteome</keyword>
<organism evidence="3 4">
    <name type="scientific">Terasakiispira papahanaumokuakeensis</name>
    <dbReference type="NCBI Taxonomy" id="197479"/>
    <lineage>
        <taxon>Bacteria</taxon>
        <taxon>Pseudomonadati</taxon>
        <taxon>Pseudomonadota</taxon>
        <taxon>Gammaproteobacteria</taxon>
        <taxon>Oceanospirillales</taxon>
        <taxon>Terasakiispira</taxon>
    </lineage>
</organism>
<reference evidence="3 4" key="1">
    <citation type="submission" date="2016-08" db="EMBL/GenBank/DDBJ databases">
        <authorList>
            <person name="Seilhamer J.J."/>
        </authorList>
    </citation>
    <scope>NUCLEOTIDE SEQUENCE [LARGE SCALE GENOMIC DNA]</scope>
    <source>
        <strain evidence="3 4">PH27A</strain>
    </source>
</reference>
<dbReference type="OrthoDB" id="9812890at2"/>
<evidence type="ECO:0000256" key="1">
    <source>
        <dbReference type="ARBA" id="ARBA00005578"/>
    </source>
</evidence>
<evidence type="ECO:0000256" key="2">
    <source>
        <dbReference type="RuleBase" id="RU003860"/>
    </source>
</evidence>
<proteinExistence type="inferred from homology"/>
<dbReference type="InterPro" id="IPR002634">
    <property type="entry name" value="BolA"/>
</dbReference>
<dbReference type="RefSeq" id="WP_068997071.1">
    <property type="nucleotide sequence ID" value="NZ_MDTQ01000001.1"/>
</dbReference>
<comment type="similarity">
    <text evidence="1 2">Belongs to the BolA/IbaG family.</text>
</comment>
<dbReference type="AlphaFoldDB" id="A0A1E2V747"/>
<sequence length="81" mass="9094">MQPEALKALLEERLPECQFLVQGDGRHFEVVAIGDVFADIKSPVKKQQYVYAALKQEFADDTVHAVQLKTMTRAEYAALNA</sequence>
<dbReference type="EMBL" id="MDTQ01000001">
    <property type="protein sequence ID" value="ODC02676.1"/>
    <property type="molecule type" value="Genomic_DNA"/>
</dbReference>
<dbReference type="PANTHER" id="PTHR46229">
    <property type="entry name" value="BOLA TRANSCRIPTION REGULATOR"/>
    <property type="match status" value="1"/>
</dbReference>
<dbReference type="Gene3D" id="3.30.300.90">
    <property type="entry name" value="BolA-like"/>
    <property type="match status" value="1"/>
</dbReference>
<name>A0A1E2V747_9GAMM</name>
<gene>
    <name evidence="3" type="ORF">BFW38_03070</name>
</gene>
<dbReference type="InterPro" id="IPR050961">
    <property type="entry name" value="BolA/IbaG_stress_morph_reg"/>
</dbReference>
<protein>
    <submittedName>
        <fullName evidence="3">Cell division protein BolA</fullName>
    </submittedName>
</protein>
<evidence type="ECO:0000313" key="4">
    <source>
        <dbReference type="Proteomes" id="UP000094291"/>
    </source>
</evidence>
<dbReference type="Proteomes" id="UP000094291">
    <property type="component" value="Unassembled WGS sequence"/>
</dbReference>
<dbReference type="PANTHER" id="PTHR46229:SF4">
    <property type="entry name" value="ACID STRESS PROTEIN IBAG"/>
    <property type="match status" value="1"/>
</dbReference>
<keyword evidence="3" id="KW-0131">Cell cycle</keyword>
<dbReference type="GO" id="GO:0051301">
    <property type="term" value="P:cell division"/>
    <property type="evidence" value="ECO:0007669"/>
    <property type="project" value="UniProtKB-KW"/>
</dbReference>
<comment type="caution">
    <text evidence="3">The sequence shown here is derived from an EMBL/GenBank/DDBJ whole genome shotgun (WGS) entry which is preliminary data.</text>
</comment>
<dbReference type="STRING" id="197479.BFW38_03070"/>